<accession>S3CNW7</accession>
<dbReference type="InterPro" id="IPR000791">
    <property type="entry name" value="Gpr1/Fun34/SatP-like"/>
</dbReference>
<dbReference type="NCBIfam" id="NF038013">
    <property type="entry name" value="AceTr_1"/>
    <property type="match status" value="1"/>
</dbReference>
<comment type="subcellular location">
    <subcellularLocation>
        <location evidence="1">Membrane</location>
        <topology evidence="1">Multi-pass membrane protein</topology>
    </subcellularLocation>
</comment>
<dbReference type="PANTHER" id="PTHR31123:SF1">
    <property type="entry name" value="ACCUMULATION OF DYADS PROTEIN 2-RELATED"/>
    <property type="match status" value="1"/>
</dbReference>
<dbReference type="OrthoDB" id="3648309at2759"/>
<feature type="transmembrane region" description="Helical" evidence="6">
    <location>
        <begin position="179"/>
        <end position="197"/>
    </location>
</feature>
<keyword evidence="5 6" id="KW-0472">Membrane</keyword>
<evidence type="ECO:0000256" key="4">
    <source>
        <dbReference type="ARBA" id="ARBA00022989"/>
    </source>
</evidence>
<feature type="transmembrane region" description="Helical" evidence="6">
    <location>
        <begin position="51"/>
        <end position="70"/>
    </location>
</feature>
<dbReference type="HOGENOM" id="CLU_051062_1_0_1"/>
<feature type="transmembrane region" description="Helical" evidence="6">
    <location>
        <begin position="119"/>
        <end position="139"/>
    </location>
</feature>
<dbReference type="GO" id="GO:0005886">
    <property type="term" value="C:plasma membrane"/>
    <property type="evidence" value="ECO:0007669"/>
    <property type="project" value="TreeGrafter"/>
</dbReference>
<dbReference type="VEuPathDB" id="FungiDB:F503_08572"/>
<evidence type="ECO:0000256" key="1">
    <source>
        <dbReference type="ARBA" id="ARBA00004141"/>
    </source>
</evidence>
<dbReference type="InterPro" id="IPR051633">
    <property type="entry name" value="AceTr"/>
</dbReference>
<dbReference type="Proteomes" id="UP000016923">
    <property type="component" value="Unassembled WGS sequence"/>
</dbReference>
<evidence type="ECO:0000256" key="2">
    <source>
        <dbReference type="ARBA" id="ARBA00005587"/>
    </source>
</evidence>
<dbReference type="AlphaFoldDB" id="S3CNW7"/>
<proteinExistence type="inferred from homology"/>
<evidence type="ECO:0000256" key="6">
    <source>
        <dbReference type="SAM" id="Phobius"/>
    </source>
</evidence>
<feature type="transmembrane region" description="Helical" evidence="6">
    <location>
        <begin position="146"/>
        <end position="167"/>
    </location>
</feature>
<dbReference type="Pfam" id="PF01184">
    <property type="entry name" value="Gpr1_Fun34_YaaH"/>
    <property type="match status" value="1"/>
</dbReference>
<evidence type="ECO:0000256" key="5">
    <source>
        <dbReference type="ARBA" id="ARBA00023136"/>
    </source>
</evidence>
<evidence type="ECO:0000313" key="7">
    <source>
        <dbReference type="EMBL" id="EPE02260.1"/>
    </source>
</evidence>
<dbReference type="PANTHER" id="PTHR31123">
    <property type="entry name" value="ACCUMULATION OF DYADS PROTEIN 2-RELATED"/>
    <property type="match status" value="1"/>
</dbReference>
<dbReference type="EMBL" id="KE148182">
    <property type="protein sequence ID" value="EPE02260.1"/>
    <property type="molecule type" value="Genomic_DNA"/>
</dbReference>
<dbReference type="eggNOG" id="ENOG502S2WG">
    <property type="taxonomic scope" value="Eukaryota"/>
</dbReference>
<feature type="transmembrane region" description="Helical" evidence="6">
    <location>
        <begin position="82"/>
        <end position="107"/>
    </location>
</feature>
<organism evidence="7 8">
    <name type="scientific">Ophiostoma piceae (strain UAMH 11346)</name>
    <name type="common">Sap stain fungus</name>
    <dbReference type="NCBI Taxonomy" id="1262450"/>
    <lineage>
        <taxon>Eukaryota</taxon>
        <taxon>Fungi</taxon>
        <taxon>Dikarya</taxon>
        <taxon>Ascomycota</taxon>
        <taxon>Pezizomycotina</taxon>
        <taxon>Sordariomycetes</taxon>
        <taxon>Sordariomycetidae</taxon>
        <taxon>Ophiostomatales</taxon>
        <taxon>Ophiostomataceae</taxon>
        <taxon>Ophiostoma</taxon>
    </lineage>
</organism>
<comment type="similarity">
    <text evidence="2">Belongs to the acetate uptake transporter (AceTr) (TC 2.A.96) family.</text>
</comment>
<evidence type="ECO:0000313" key="8">
    <source>
        <dbReference type="Proteomes" id="UP000016923"/>
    </source>
</evidence>
<evidence type="ECO:0000256" key="3">
    <source>
        <dbReference type="ARBA" id="ARBA00022692"/>
    </source>
</evidence>
<keyword evidence="3 6" id="KW-0812">Transmembrane</keyword>
<feature type="transmembrane region" description="Helical" evidence="6">
    <location>
        <begin position="21"/>
        <end position="39"/>
    </location>
</feature>
<dbReference type="STRING" id="1262450.S3CNW7"/>
<dbReference type="GO" id="GO:0015123">
    <property type="term" value="F:acetate transmembrane transporter activity"/>
    <property type="evidence" value="ECO:0007669"/>
    <property type="project" value="TreeGrafter"/>
</dbReference>
<reference evidence="7 8" key="1">
    <citation type="journal article" date="2013" name="BMC Genomics">
        <title>The genome and transcriptome of the pine saprophyte Ophiostoma piceae, and a comparison with the bark beetle-associated pine pathogen Grosmannia clavigera.</title>
        <authorList>
            <person name="Haridas S."/>
            <person name="Wang Y."/>
            <person name="Lim L."/>
            <person name="Massoumi Alamouti S."/>
            <person name="Jackman S."/>
            <person name="Docking R."/>
            <person name="Robertson G."/>
            <person name="Birol I."/>
            <person name="Bohlmann J."/>
            <person name="Breuil C."/>
        </authorList>
    </citation>
    <scope>NUCLEOTIDE SEQUENCE [LARGE SCALE GENOMIC DNA]</scope>
    <source>
        <strain evidence="7 8">UAMH 11346</strain>
    </source>
</reference>
<protein>
    <submittedName>
        <fullName evidence="7">Membrane protein</fullName>
    </submittedName>
</protein>
<gene>
    <name evidence="7" type="ORF">F503_08572</name>
</gene>
<sequence>MTAHDSERPVLRIVHRQLGNAAPLGLLSFATGMFLISSFGVHARGIQKPNIMISVLVFFGGICQYFVGIMEFVSGNTFGTTVFASYGAFNLSYAMIYLPGSGILAAYTDAQTGAIDESFNQAIALYLWAWFILTGFLTIGTVRSSWVLLMDFIMLDFCLALLATGFMADSASVLTAGYAFGYVVAFLSYWAGIAGLYTEGLTPFKVPVFPLTTQERDIQGGA</sequence>
<keyword evidence="8" id="KW-1185">Reference proteome</keyword>
<keyword evidence="4 6" id="KW-1133">Transmembrane helix</keyword>
<name>S3CNW7_OPHP1</name>
<dbReference type="OMA" id="IYLWAWF"/>